<dbReference type="AlphaFoldDB" id="A0A1Q9D8B4"/>
<name>A0A1Q9D8B4_SYMMI</name>
<dbReference type="OrthoDB" id="10322224at2759"/>
<proteinExistence type="predicted"/>
<protein>
    <submittedName>
        <fullName evidence="1">Uncharacterized protein</fullName>
    </submittedName>
</protein>
<accession>A0A1Q9D8B4</accession>
<gene>
    <name evidence="1" type="ORF">AK812_SmicGene26871</name>
</gene>
<dbReference type="Proteomes" id="UP000186817">
    <property type="component" value="Unassembled WGS sequence"/>
</dbReference>
<comment type="caution">
    <text evidence="1">The sequence shown here is derived from an EMBL/GenBank/DDBJ whole genome shotgun (WGS) entry which is preliminary data.</text>
</comment>
<dbReference type="EMBL" id="LSRX01000665">
    <property type="protein sequence ID" value="OLP91434.1"/>
    <property type="molecule type" value="Genomic_DNA"/>
</dbReference>
<keyword evidence="2" id="KW-1185">Reference proteome</keyword>
<evidence type="ECO:0000313" key="1">
    <source>
        <dbReference type="EMBL" id="OLP91434.1"/>
    </source>
</evidence>
<reference evidence="1 2" key="1">
    <citation type="submission" date="2016-02" db="EMBL/GenBank/DDBJ databases">
        <title>Genome analysis of coral dinoflagellate symbionts highlights evolutionary adaptations to a symbiotic lifestyle.</title>
        <authorList>
            <person name="Aranda M."/>
            <person name="Li Y."/>
            <person name="Liew Y.J."/>
            <person name="Baumgarten S."/>
            <person name="Simakov O."/>
            <person name="Wilson M."/>
            <person name="Piel J."/>
            <person name="Ashoor H."/>
            <person name="Bougouffa S."/>
            <person name="Bajic V.B."/>
            <person name="Ryu T."/>
            <person name="Ravasi T."/>
            <person name="Bayer T."/>
            <person name="Micklem G."/>
            <person name="Kim H."/>
            <person name="Bhak J."/>
            <person name="Lajeunesse T.C."/>
            <person name="Voolstra C.R."/>
        </authorList>
    </citation>
    <scope>NUCLEOTIDE SEQUENCE [LARGE SCALE GENOMIC DNA]</scope>
    <source>
        <strain evidence="1 2">CCMP2467</strain>
    </source>
</reference>
<organism evidence="1 2">
    <name type="scientific">Symbiodinium microadriaticum</name>
    <name type="common">Dinoflagellate</name>
    <name type="synonym">Zooxanthella microadriatica</name>
    <dbReference type="NCBI Taxonomy" id="2951"/>
    <lineage>
        <taxon>Eukaryota</taxon>
        <taxon>Sar</taxon>
        <taxon>Alveolata</taxon>
        <taxon>Dinophyceae</taxon>
        <taxon>Suessiales</taxon>
        <taxon>Symbiodiniaceae</taxon>
        <taxon>Symbiodinium</taxon>
    </lineage>
</organism>
<evidence type="ECO:0000313" key="2">
    <source>
        <dbReference type="Proteomes" id="UP000186817"/>
    </source>
</evidence>
<sequence>MSAKMIWNQFDAKVTSGDSHGDRLLVPAGQPAVGCSSNRTSGQGLLSLLMVFPPDRVNRKRAEAPEEGSVEFQRNCGMTFADLVYSSQEVAEFIHVMDNRIRALEETQEYADEDPAEKELAAFEALAELPTTRDYHSSCGGLLWLSIRTRNLSGVLAEGLCNGIVLLSLRQGTFSS</sequence>